<reference evidence="8" key="1">
    <citation type="submission" date="2020-09" db="EMBL/GenBank/DDBJ databases">
        <title>Comparative genome analyses of four rice-infecting Rhizoctonia solani isolates reveal extensive enrichment of homogalacturonan modification genes.</title>
        <authorList>
            <person name="Lee D.-Y."/>
            <person name="Jeon J."/>
            <person name="Kim K.-T."/>
            <person name="Cheong K."/>
            <person name="Song H."/>
            <person name="Choi G."/>
            <person name="Ko J."/>
            <person name="Opiyo S.O."/>
            <person name="Zuo S."/>
            <person name="Madhav S."/>
            <person name="Lee Y.-H."/>
            <person name="Wang G.-L."/>
        </authorList>
    </citation>
    <scope>NUCLEOTIDE SEQUENCE</scope>
    <source>
        <strain evidence="8">AG1-IA B2</strain>
    </source>
</reference>
<feature type="transmembrane region" description="Helical" evidence="6">
    <location>
        <begin position="388"/>
        <end position="409"/>
    </location>
</feature>
<dbReference type="SMART" id="SM00786">
    <property type="entry name" value="SHR3_chaperone"/>
    <property type="match status" value="1"/>
</dbReference>
<comment type="subcellular location">
    <subcellularLocation>
        <location evidence="1">Membrane</location>
        <topology evidence="1">Multi-pass membrane protein</topology>
    </subcellularLocation>
</comment>
<protein>
    <submittedName>
        <fullName evidence="8">Etoposide-induced protein 2.4 (EI24)</fullName>
    </submittedName>
</protein>
<organism evidence="8 9">
    <name type="scientific">Rhizoctonia solani</name>
    <dbReference type="NCBI Taxonomy" id="456999"/>
    <lineage>
        <taxon>Eukaryota</taxon>
        <taxon>Fungi</taxon>
        <taxon>Dikarya</taxon>
        <taxon>Basidiomycota</taxon>
        <taxon>Agaricomycotina</taxon>
        <taxon>Agaricomycetes</taxon>
        <taxon>Cantharellales</taxon>
        <taxon>Ceratobasidiaceae</taxon>
        <taxon>Rhizoctonia</taxon>
    </lineage>
</organism>
<keyword evidence="2 6" id="KW-0812">Transmembrane</keyword>
<feature type="region of interest" description="Disordered" evidence="5">
    <location>
        <begin position="309"/>
        <end position="331"/>
    </location>
</feature>
<evidence type="ECO:0000256" key="2">
    <source>
        <dbReference type="ARBA" id="ARBA00022692"/>
    </source>
</evidence>
<dbReference type="Pfam" id="PF08229">
    <property type="entry name" value="SHR3_chaperone"/>
    <property type="match status" value="1"/>
</dbReference>
<comment type="caution">
    <text evidence="8">The sequence shown here is derived from an EMBL/GenBank/DDBJ whole genome shotgun (WGS) entry which is preliminary data.</text>
</comment>
<feature type="region of interest" description="Disordered" evidence="5">
    <location>
        <begin position="186"/>
        <end position="223"/>
    </location>
</feature>
<feature type="region of interest" description="Disordered" evidence="5">
    <location>
        <begin position="275"/>
        <end position="295"/>
    </location>
</feature>
<evidence type="ECO:0000256" key="1">
    <source>
        <dbReference type="ARBA" id="ARBA00004141"/>
    </source>
</evidence>
<gene>
    <name evidence="8" type="ORF">RHS01_02479</name>
</gene>
<evidence type="ECO:0000313" key="8">
    <source>
        <dbReference type="EMBL" id="KAF8759102.1"/>
    </source>
</evidence>
<dbReference type="EMBL" id="JACYCF010000003">
    <property type="protein sequence ID" value="KAF8759102.1"/>
    <property type="molecule type" value="Genomic_DNA"/>
</dbReference>
<feature type="transmembrane region" description="Helical" evidence="6">
    <location>
        <begin position="71"/>
        <end position="98"/>
    </location>
</feature>
<evidence type="ECO:0000256" key="5">
    <source>
        <dbReference type="SAM" id="MobiDB-lite"/>
    </source>
</evidence>
<evidence type="ECO:0000259" key="7">
    <source>
        <dbReference type="PROSITE" id="PS50835"/>
    </source>
</evidence>
<dbReference type="GO" id="GO:0016020">
    <property type="term" value="C:membrane"/>
    <property type="evidence" value="ECO:0007669"/>
    <property type="project" value="UniProtKB-SubCell"/>
</dbReference>
<evidence type="ECO:0000256" key="6">
    <source>
        <dbReference type="SAM" id="Phobius"/>
    </source>
</evidence>
<evidence type="ECO:0000256" key="3">
    <source>
        <dbReference type="ARBA" id="ARBA00022989"/>
    </source>
</evidence>
<evidence type="ECO:0000256" key="4">
    <source>
        <dbReference type="ARBA" id="ARBA00023136"/>
    </source>
</evidence>
<dbReference type="PANTHER" id="PTHR21389">
    <property type="entry name" value="P53 INDUCED PROTEIN"/>
    <property type="match status" value="1"/>
</dbReference>
<dbReference type="Pfam" id="PF07264">
    <property type="entry name" value="EI24"/>
    <property type="match status" value="1"/>
</dbReference>
<evidence type="ECO:0000313" key="9">
    <source>
        <dbReference type="Proteomes" id="UP000614334"/>
    </source>
</evidence>
<keyword evidence="3 6" id="KW-1133">Transmembrane helix</keyword>
<feature type="transmembrane region" description="Helical" evidence="6">
    <location>
        <begin position="497"/>
        <end position="519"/>
    </location>
</feature>
<feature type="transmembrane region" description="Helical" evidence="6">
    <location>
        <begin position="160"/>
        <end position="177"/>
    </location>
</feature>
<feature type="domain" description="Ig-like" evidence="7">
    <location>
        <begin position="143"/>
        <end position="265"/>
    </location>
</feature>
<dbReference type="GO" id="GO:0016236">
    <property type="term" value="P:macroautophagy"/>
    <property type="evidence" value="ECO:0007669"/>
    <property type="project" value="TreeGrafter"/>
</dbReference>
<dbReference type="PANTHER" id="PTHR21389:SF0">
    <property type="entry name" value="ETOPOSIDE-INDUCED PROTEIN 2.4 HOMOLOG"/>
    <property type="match status" value="1"/>
</dbReference>
<feature type="transmembrane region" description="Helical" evidence="6">
    <location>
        <begin position="34"/>
        <end position="51"/>
    </location>
</feature>
<proteinExistence type="predicted"/>
<dbReference type="InterPro" id="IPR013248">
    <property type="entry name" value="Psh3/Shr3"/>
</dbReference>
<dbReference type="PROSITE" id="PS50835">
    <property type="entry name" value="IG_LIKE"/>
    <property type="match status" value="1"/>
</dbReference>
<dbReference type="Proteomes" id="UP000614334">
    <property type="component" value="Unassembled WGS sequence"/>
</dbReference>
<dbReference type="InterPro" id="IPR059112">
    <property type="entry name" value="CysZ/EI24"/>
</dbReference>
<feature type="transmembrane region" description="Helical" evidence="6">
    <location>
        <begin position="110"/>
        <end position="128"/>
    </location>
</feature>
<dbReference type="AlphaFoldDB" id="A0A8H7IH11"/>
<accession>A0A8H7IH11</accession>
<keyword evidence="4 6" id="KW-0472">Membrane</keyword>
<sequence length="557" mass="61128">MADRTQIQPQLDFVGGALSLDTRTWASEQLWQSVALRFFLTAGTLSTHWIADWGTLWQPPLTDAHLRTSAAYYHILASMEGVLTLVPVAVAGLGGLALLWSFRDGRAGNLMFDGASIFLYACTVFVYYHSVIPSLTHLSEPLPSTVSSIPKSTKEATLNLASYHLVCSVALTGVLILQAARYWAESPDGDEGSWGTDDTAPERKIRPSRRHSAGEEQSTPSLFSPRFGVLTAKRWELAPKGSYSCSCSNLHTLTVPGRTRAKRVATVTHTQPSTFVDTMSSRSGSTPAPSIRSTPASRRPIAANISGHGRVQTPRATPPVESTPRSVTRVTAPASYSDSSSTFLPVWETARLQIGFFARGLLDANRWDRVIKIVLEDAEVRSNVFKSLLLNSLSLASIYTLDLIFVPLLAGKQDKWLHRNFGSLYTVFWLLPVIGVSLYLNSTFSSGIAKRIFQLQHGRSVAPAPTGFSGMLNTIATSAYRVILIFSYMSISLALSYVPIIGSTAAFIFVCWIDAFYCFEPVDCGGMRLSERVRYEEERWAYFLAFGGSPLGEISHD</sequence>
<dbReference type="InterPro" id="IPR007110">
    <property type="entry name" value="Ig-like_dom"/>
</dbReference>
<dbReference type="GO" id="GO:0005783">
    <property type="term" value="C:endoplasmic reticulum"/>
    <property type="evidence" value="ECO:0007669"/>
    <property type="project" value="TreeGrafter"/>
</dbReference>
<name>A0A8H7IH11_9AGAM</name>
<feature type="transmembrane region" description="Helical" evidence="6">
    <location>
        <begin position="429"/>
        <end position="449"/>
    </location>
</feature>